<evidence type="ECO:0000256" key="1">
    <source>
        <dbReference type="SAM" id="MobiDB-lite"/>
    </source>
</evidence>
<proteinExistence type="predicted"/>
<feature type="region of interest" description="Disordered" evidence="1">
    <location>
        <begin position="33"/>
        <end position="57"/>
    </location>
</feature>
<gene>
    <name evidence="2" type="ORF">A2U01_0013078</name>
</gene>
<dbReference type="EMBL" id="LXQA010021995">
    <property type="protein sequence ID" value="MCH92144.1"/>
    <property type="molecule type" value="Genomic_DNA"/>
</dbReference>
<comment type="caution">
    <text evidence="2">The sequence shown here is derived from an EMBL/GenBank/DDBJ whole genome shotgun (WGS) entry which is preliminary data.</text>
</comment>
<name>A0A392N0Y0_9FABA</name>
<dbReference type="Proteomes" id="UP000265520">
    <property type="component" value="Unassembled WGS sequence"/>
</dbReference>
<keyword evidence="3" id="KW-1185">Reference proteome</keyword>
<evidence type="ECO:0000313" key="3">
    <source>
        <dbReference type="Proteomes" id="UP000265520"/>
    </source>
</evidence>
<protein>
    <submittedName>
        <fullName evidence="2">Uncharacterized protein</fullName>
    </submittedName>
</protein>
<evidence type="ECO:0000313" key="2">
    <source>
        <dbReference type="EMBL" id="MCH92144.1"/>
    </source>
</evidence>
<reference evidence="2 3" key="1">
    <citation type="journal article" date="2018" name="Front. Plant Sci.">
        <title>Red Clover (Trifolium pratense) and Zigzag Clover (T. medium) - A Picture of Genomic Similarities and Differences.</title>
        <authorList>
            <person name="Dluhosova J."/>
            <person name="Istvanek J."/>
            <person name="Nedelnik J."/>
            <person name="Repkova J."/>
        </authorList>
    </citation>
    <scope>NUCLEOTIDE SEQUENCE [LARGE SCALE GENOMIC DNA]</scope>
    <source>
        <strain evidence="3">cv. 10/8</strain>
        <tissue evidence="2">Leaf</tissue>
    </source>
</reference>
<feature type="compositionally biased region" description="Polar residues" evidence="1">
    <location>
        <begin position="41"/>
        <end position="57"/>
    </location>
</feature>
<dbReference type="AlphaFoldDB" id="A0A392N0Y0"/>
<organism evidence="2 3">
    <name type="scientific">Trifolium medium</name>
    <dbReference type="NCBI Taxonomy" id="97028"/>
    <lineage>
        <taxon>Eukaryota</taxon>
        <taxon>Viridiplantae</taxon>
        <taxon>Streptophyta</taxon>
        <taxon>Embryophyta</taxon>
        <taxon>Tracheophyta</taxon>
        <taxon>Spermatophyta</taxon>
        <taxon>Magnoliopsida</taxon>
        <taxon>eudicotyledons</taxon>
        <taxon>Gunneridae</taxon>
        <taxon>Pentapetalae</taxon>
        <taxon>rosids</taxon>
        <taxon>fabids</taxon>
        <taxon>Fabales</taxon>
        <taxon>Fabaceae</taxon>
        <taxon>Papilionoideae</taxon>
        <taxon>50 kb inversion clade</taxon>
        <taxon>NPAAA clade</taxon>
        <taxon>Hologalegina</taxon>
        <taxon>IRL clade</taxon>
        <taxon>Trifolieae</taxon>
        <taxon>Trifolium</taxon>
    </lineage>
</organism>
<accession>A0A392N0Y0</accession>
<feature type="non-terminal residue" evidence="2">
    <location>
        <position position="1"/>
    </location>
</feature>
<sequence>SEGFSIIECGEYGHRIELCPKQNQTDVENLPAAKEVLPTKDATSQETSQEESATRSA</sequence>